<dbReference type="SMART" id="SM00336">
    <property type="entry name" value="BBOX"/>
    <property type="match status" value="2"/>
</dbReference>
<dbReference type="InterPro" id="IPR027370">
    <property type="entry name" value="Znf-RING_euk"/>
</dbReference>
<dbReference type="Pfam" id="PF15227">
    <property type="entry name" value="zf-C3HC4_4"/>
    <property type="match status" value="1"/>
</dbReference>
<evidence type="ECO:0000256" key="3">
    <source>
        <dbReference type="ARBA" id="ARBA00022723"/>
    </source>
</evidence>
<dbReference type="Pfam" id="PF00643">
    <property type="entry name" value="zf-B_box"/>
    <property type="match status" value="2"/>
</dbReference>
<keyword evidence="8" id="KW-0175">Coiled coil</keyword>
<evidence type="ECO:0000256" key="1">
    <source>
        <dbReference type="ARBA" id="ARBA00009651"/>
    </source>
</evidence>
<dbReference type="CDD" id="cd16594">
    <property type="entry name" value="RING-HC_TRIM7-like_C-IV"/>
    <property type="match status" value="1"/>
</dbReference>
<keyword evidence="4 7" id="KW-0863">Zinc-finger</keyword>
<dbReference type="Pfam" id="PF13445">
    <property type="entry name" value="zf-RING_UBOX"/>
    <property type="match status" value="1"/>
</dbReference>
<dbReference type="SMART" id="SM00589">
    <property type="entry name" value="PRY"/>
    <property type="match status" value="2"/>
</dbReference>
<feature type="domain" description="B box-type" evidence="10">
    <location>
        <begin position="577"/>
        <end position="618"/>
    </location>
</feature>
<dbReference type="InterPro" id="IPR001841">
    <property type="entry name" value="Znf_RING"/>
</dbReference>
<dbReference type="InterPro" id="IPR000315">
    <property type="entry name" value="Znf_B-box"/>
</dbReference>
<dbReference type="Pfam" id="PF00622">
    <property type="entry name" value="SPRY"/>
    <property type="match status" value="2"/>
</dbReference>
<comment type="caution">
    <text evidence="12">The sequence shown here is derived from an EMBL/GenBank/DDBJ whole genome shotgun (WGS) entry which is preliminary data.</text>
</comment>
<evidence type="ECO:0000256" key="8">
    <source>
        <dbReference type="SAM" id="Coils"/>
    </source>
</evidence>
<evidence type="ECO:0000256" key="7">
    <source>
        <dbReference type="PROSITE-ProRule" id="PRU00024"/>
    </source>
</evidence>
<dbReference type="GO" id="GO:0008270">
    <property type="term" value="F:zinc ion binding"/>
    <property type="evidence" value="ECO:0007669"/>
    <property type="project" value="UniProtKB-KW"/>
</dbReference>
<dbReference type="InterPro" id="IPR001870">
    <property type="entry name" value="B30.2/SPRY"/>
</dbReference>
<feature type="domain" description="B box-type" evidence="10">
    <location>
        <begin position="131"/>
        <end position="172"/>
    </location>
</feature>
<evidence type="ECO:0000259" key="10">
    <source>
        <dbReference type="PROSITE" id="PS50119"/>
    </source>
</evidence>
<protein>
    <submittedName>
        <fullName evidence="12">Uncharacterized protein</fullName>
    </submittedName>
</protein>
<comment type="function">
    <text evidence="6">Neurotoxin that produces dose-dependent hypolocomotion and hyperalgesia in mice. May directly act on the central nervous system, as it is 6500-fold more potent when administered intracerebroventricularly than intraperitoneal.</text>
</comment>
<evidence type="ECO:0000256" key="4">
    <source>
        <dbReference type="ARBA" id="ARBA00022771"/>
    </source>
</evidence>
<dbReference type="InterPro" id="IPR003877">
    <property type="entry name" value="SPRY_dom"/>
</dbReference>
<keyword evidence="2" id="KW-0800">Toxin</keyword>
<evidence type="ECO:0000256" key="2">
    <source>
        <dbReference type="ARBA" id="ARBA00022699"/>
    </source>
</evidence>
<dbReference type="EMBL" id="JAPFRF010000024">
    <property type="protein sequence ID" value="KAJ7303205.1"/>
    <property type="molecule type" value="Genomic_DNA"/>
</dbReference>
<feature type="domain" description="B30.2/SPRY" evidence="11">
    <location>
        <begin position="294"/>
        <end position="488"/>
    </location>
</feature>
<dbReference type="InterPro" id="IPR013083">
    <property type="entry name" value="Znf_RING/FYVE/PHD"/>
</dbReference>
<comment type="similarity">
    <text evidence="1">Belongs to the ohanin/vespryn family.</text>
</comment>
<evidence type="ECO:0000256" key="5">
    <source>
        <dbReference type="ARBA" id="ARBA00022833"/>
    </source>
</evidence>
<dbReference type="SUPFAM" id="SSF57845">
    <property type="entry name" value="B-box zinc-binding domain"/>
    <property type="match status" value="2"/>
</dbReference>
<dbReference type="Proteomes" id="UP001142489">
    <property type="component" value="Unassembled WGS sequence"/>
</dbReference>
<name>A0A9Q0X5V9_9SAUR</name>
<feature type="coiled-coil region" evidence="8">
    <location>
        <begin position="230"/>
        <end position="279"/>
    </location>
</feature>
<dbReference type="SMART" id="SM00184">
    <property type="entry name" value="RING"/>
    <property type="match status" value="2"/>
</dbReference>
<feature type="domain" description="RING-type" evidence="9">
    <location>
        <begin position="57"/>
        <end position="100"/>
    </location>
</feature>
<accession>A0A9Q0X5V9</accession>
<evidence type="ECO:0000259" key="9">
    <source>
        <dbReference type="PROSITE" id="PS50089"/>
    </source>
</evidence>
<keyword evidence="3" id="KW-0479">Metal-binding</keyword>
<dbReference type="InterPro" id="IPR006574">
    <property type="entry name" value="PRY"/>
</dbReference>
<evidence type="ECO:0000256" key="6">
    <source>
        <dbReference type="ARBA" id="ARBA00034460"/>
    </source>
</evidence>
<keyword evidence="5" id="KW-0862">Zinc</keyword>
<dbReference type="Pfam" id="PF13765">
    <property type="entry name" value="PRY"/>
    <property type="match status" value="2"/>
</dbReference>
<dbReference type="Gene3D" id="2.60.120.920">
    <property type="match status" value="2"/>
</dbReference>
<keyword evidence="13" id="KW-1185">Reference proteome</keyword>
<dbReference type="Gene3D" id="3.30.40.10">
    <property type="entry name" value="Zinc/RING finger domain, C3HC4 (zinc finger)"/>
    <property type="match status" value="2"/>
</dbReference>
<dbReference type="PRINTS" id="PR01407">
    <property type="entry name" value="BUTYPHLNCDUF"/>
</dbReference>
<dbReference type="PROSITE" id="PS50188">
    <property type="entry name" value="B302_SPRY"/>
    <property type="match status" value="2"/>
</dbReference>
<evidence type="ECO:0000313" key="13">
    <source>
        <dbReference type="Proteomes" id="UP001142489"/>
    </source>
</evidence>
<feature type="domain" description="B30.2/SPRY" evidence="11">
    <location>
        <begin position="778"/>
        <end position="967"/>
    </location>
</feature>
<sequence length="967" mass="111148">MGSCSSRLQQEQQLQAVLLLLSFQHTDLAEGKTSKRFLPIVMARSISVGDLREDALCPICKQFLTDPVLMECGHNFCRICISEYYVAWKELSGPLKCPVCGAPIQEGRLRPNQQLGSLVEKLKLIPSFEEEKDYLCPKHQEKLNLFCENDEELICVICERSPEHESHKVLLAEEAAQGYKDKMHHHLRTLKVKRSKTEMSPADAEKETVDLLKRIQTEKEKAVSDFKKFHAFLEEQEDHLLDQMKELQKDVAKKRRAHLTKLAEEVSSLKNIIQEMEESCEQPAVGFLSDYRTNMEKCDRAAEDPDSFPLELKWRVCDELWYQDFQCKKDSKSVRMGEFYRSLPRNPERFDEWPFVLGCEGFVAGRHYWEVEVGREDAWGVGVAKKSARRHGDVDFSPKEGFWAVGRWEGNYTAYNPPYYTLLTLHGELKRMRVSLNVDGGWLTFFDADTAAPLFAYSVGSFSGETLFPFFYSQQEEKTKVNFCSSMAVATRRSLRGLSEEATCSICLEYFKDPVTIECGHNFCQGCLAQTWKGSEGRNVSCPECRKGVRRTLLIPNWQLASLAEKLSRLEGEKAPERNEMCEKHQEPIKLFCQDEETLLCVVCDRSKEHRGHLVVPLEEAAPEYQELITDHLELLKKERATITKNKAEIRNESRDLLKKTKAEMKKMKAEFRKLHQFLEKQENLLVAQLEETEKEIARKREEHLARFSEELSSLQGLIQEMEQKRQQPPRELLQDLSLLSVSLHLLKCLNGVALLTLNSLFLSLLFPHPHRTLEASCRSKWIFLFLLVLHSAGKANVTLDPETADKTFVVSEDRKSVSYGNRRQHLSDNPQRFDTELVAFGKDWFTAGRHYWEVVVGREEQWLAGVTQKSVERKGRVDWNVKGGFVAVGKWSGRYVATSQQKFTRFSPGDDLERIRVSLNCAAGRISFYNADTAAHLHTFSEASFVGETFLPLFYVARKARVTITP</sequence>
<dbReference type="AlphaFoldDB" id="A0A9Q0X5V9"/>
<feature type="domain" description="RING-type" evidence="9">
    <location>
        <begin position="504"/>
        <end position="546"/>
    </location>
</feature>
<dbReference type="InterPro" id="IPR003879">
    <property type="entry name" value="Butyrophylin_SPRY"/>
</dbReference>
<gene>
    <name evidence="12" type="ORF">JRQ81_012140</name>
</gene>
<dbReference type="InterPro" id="IPR017907">
    <property type="entry name" value="Znf_RING_CS"/>
</dbReference>
<dbReference type="CDD" id="cd19762">
    <property type="entry name" value="Bbox2_TRIM7-like"/>
    <property type="match status" value="1"/>
</dbReference>
<dbReference type="InterPro" id="IPR050143">
    <property type="entry name" value="TRIM/RBCC"/>
</dbReference>
<dbReference type="InterPro" id="IPR043136">
    <property type="entry name" value="B30.2/SPRY_sf"/>
</dbReference>
<proteinExistence type="inferred from homology"/>
<dbReference type="CDD" id="cd19795">
    <property type="entry name" value="Bbox2_TRIM68_C-IV"/>
    <property type="match status" value="1"/>
</dbReference>
<keyword evidence="2" id="KW-0528">Neurotoxin</keyword>
<dbReference type="Gene3D" id="3.30.160.60">
    <property type="entry name" value="Classic Zinc Finger"/>
    <property type="match status" value="2"/>
</dbReference>
<feature type="coiled-coil region" evidence="8">
    <location>
        <begin position="633"/>
        <end position="725"/>
    </location>
</feature>
<dbReference type="PANTHER" id="PTHR24103">
    <property type="entry name" value="E3 UBIQUITIN-PROTEIN LIGASE TRIM"/>
    <property type="match status" value="1"/>
</dbReference>
<dbReference type="PROSITE" id="PS50089">
    <property type="entry name" value="ZF_RING_2"/>
    <property type="match status" value="2"/>
</dbReference>
<dbReference type="InterPro" id="IPR013320">
    <property type="entry name" value="ConA-like_dom_sf"/>
</dbReference>
<reference evidence="12" key="1">
    <citation type="journal article" date="2023" name="DNA Res.">
        <title>Chromosome-level genome assembly of Phrynocephalus forsythii using third-generation DNA sequencing and Hi-C analysis.</title>
        <authorList>
            <person name="Qi Y."/>
            <person name="Zhao W."/>
            <person name="Zhao Y."/>
            <person name="Niu C."/>
            <person name="Cao S."/>
            <person name="Zhang Y."/>
        </authorList>
    </citation>
    <scope>NUCLEOTIDE SEQUENCE</scope>
    <source>
        <tissue evidence="12">Muscle</tissue>
    </source>
</reference>
<dbReference type="PROSITE" id="PS00518">
    <property type="entry name" value="ZF_RING_1"/>
    <property type="match status" value="2"/>
</dbReference>
<dbReference type="SUPFAM" id="SSF57850">
    <property type="entry name" value="RING/U-box"/>
    <property type="match status" value="2"/>
</dbReference>
<evidence type="ECO:0000313" key="12">
    <source>
        <dbReference type="EMBL" id="KAJ7303205.1"/>
    </source>
</evidence>
<dbReference type="SUPFAM" id="SSF49899">
    <property type="entry name" value="Concanavalin A-like lectins/glucanases"/>
    <property type="match status" value="2"/>
</dbReference>
<evidence type="ECO:0000259" key="11">
    <source>
        <dbReference type="PROSITE" id="PS50188"/>
    </source>
</evidence>
<organism evidence="12 13">
    <name type="scientific">Phrynocephalus forsythii</name>
    <dbReference type="NCBI Taxonomy" id="171643"/>
    <lineage>
        <taxon>Eukaryota</taxon>
        <taxon>Metazoa</taxon>
        <taxon>Chordata</taxon>
        <taxon>Craniata</taxon>
        <taxon>Vertebrata</taxon>
        <taxon>Euteleostomi</taxon>
        <taxon>Lepidosauria</taxon>
        <taxon>Squamata</taxon>
        <taxon>Bifurcata</taxon>
        <taxon>Unidentata</taxon>
        <taxon>Episquamata</taxon>
        <taxon>Toxicofera</taxon>
        <taxon>Iguania</taxon>
        <taxon>Acrodonta</taxon>
        <taxon>Agamidae</taxon>
        <taxon>Agaminae</taxon>
        <taxon>Phrynocephalus</taxon>
    </lineage>
</organism>
<dbReference type="SMART" id="SM00449">
    <property type="entry name" value="SPRY"/>
    <property type="match status" value="2"/>
</dbReference>
<dbReference type="FunFam" id="2.60.120.920:FF:000004">
    <property type="entry name" value="Butyrophilin subfamily 1 member A1"/>
    <property type="match status" value="1"/>
</dbReference>
<dbReference type="OrthoDB" id="9419562at2759"/>
<dbReference type="PROSITE" id="PS50119">
    <property type="entry name" value="ZF_BBOX"/>
    <property type="match status" value="2"/>
</dbReference>